<feature type="chain" id="PRO_5008001577" description="Outer membrane protein beta-barrel domain-containing protein" evidence="5">
    <location>
        <begin position="21"/>
        <end position="815"/>
    </location>
</feature>
<feature type="domain" description="Outer membrane protein beta-barrel" evidence="6">
    <location>
        <begin position="387"/>
        <end position="787"/>
    </location>
</feature>
<dbReference type="InterPro" id="IPR041700">
    <property type="entry name" value="OMP_b-brl_3"/>
</dbReference>
<sequence length="815" mass="90636">MRFFPLVVLLLLLPFYKVFAQTGGKITGRITVTNENRADVQQVTVALLSAKDSAVIKMTASSKDGAYKLELISNGKYLIAASAVGYKKAFSNAFEISAATQEVRLPVLSLMPVTKSMTAVTVTGKRPPVEQKIDRTVVNVEAAVTNAGASALEVLEKSPGIMVDKDGNISLKGKEGVLVMIDGRPTQLGGADLANLLRNMHASQMDQVEIMTNPPARYDAAGNAGIINIKTKKNKAFGYNGSAAINYVQGKYPKVNESFNFNYREGRVNIFTNLSHSYRKNYERLTIQRNIFNSNNGEVENHFSQRGDKVAEGNAYNAKVGLDFFASKRTTYGFVFNGYSSPSKNFSVNQTDIASAAKELQSITRATVNNKMHWNNASLNLNYRTVLDTTGKELTADLDYMAYNAPYLQTMTNAYYDATGVPFAKADTLLANLPQEINVYGGRVDYLHPLKKGAKLEAGLKTSIVRTDNNAGFDSVQYGNTVHDDKRSNHFLYEENINAAYLNLSGSIAKRLSAQLGLRLENTNATGRQLTTGITFNRHYTQLFPTVYLQYAVNKKNNIGLNFGRRIRRPNYESLNPFIKFIDRYTYSQGNPNLKQQFSNNIEVSHTYKSFLTTTLNYTLTKDILQSVIEQKGREAYSTQANLATLRQFGLAISINNSLTKWWTNSLYINVFNNYFNGIVSNTPITFSATRLAINGSQQWKVSKALTAELSGFYRSAGFDGVIRMKSMGSLSAGLSQNLLKDKGTVRLSVRDIFFTQKARAIVDYGNVDARFQEVRESRVVNLGFTYRFSKGKMGNNKKRNTGSANEEQNRINVQ</sequence>
<evidence type="ECO:0000256" key="1">
    <source>
        <dbReference type="ARBA" id="ARBA00004442"/>
    </source>
</evidence>
<keyword evidence="3" id="KW-0998">Cell outer membrane</keyword>
<dbReference type="Gene3D" id="2.40.170.20">
    <property type="entry name" value="TonB-dependent receptor, beta-barrel domain"/>
    <property type="match status" value="1"/>
</dbReference>
<feature type="signal peptide" evidence="5">
    <location>
        <begin position="1"/>
        <end position="20"/>
    </location>
</feature>
<dbReference type="InterPro" id="IPR013784">
    <property type="entry name" value="Carb-bd-like_fold"/>
</dbReference>
<dbReference type="STRING" id="1492898.SY85_24535"/>
<dbReference type="Gene3D" id="2.170.130.10">
    <property type="entry name" value="TonB-dependent receptor, plug domain"/>
    <property type="match status" value="1"/>
</dbReference>
<keyword evidence="2" id="KW-0472">Membrane</keyword>
<evidence type="ECO:0000256" key="5">
    <source>
        <dbReference type="SAM" id="SignalP"/>
    </source>
</evidence>
<dbReference type="EMBL" id="CP011390">
    <property type="protein sequence ID" value="ANE53167.1"/>
    <property type="molecule type" value="Genomic_DNA"/>
</dbReference>
<dbReference type="Proteomes" id="UP000077177">
    <property type="component" value="Chromosome"/>
</dbReference>
<evidence type="ECO:0000256" key="3">
    <source>
        <dbReference type="ARBA" id="ARBA00023237"/>
    </source>
</evidence>
<dbReference type="KEGG" id="fla:SY85_24535"/>
<organism evidence="7 8">
    <name type="scientific">Flavisolibacter tropicus</name>
    <dbReference type="NCBI Taxonomy" id="1492898"/>
    <lineage>
        <taxon>Bacteria</taxon>
        <taxon>Pseudomonadati</taxon>
        <taxon>Bacteroidota</taxon>
        <taxon>Chitinophagia</taxon>
        <taxon>Chitinophagales</taxon>
        <taxon>Chitinophagaceae</taxon>
        <taxon>Flavisolibacter</taxon>
    </lineage>
</organism>
<dbReference type="Pfam" id="PF14905">
    <property type="entry name" value="OMP_b-brl_3"/>
    <property type="match status" value="1"/>
</dbReference>
<dbReference type="PANTHER" id="PTHR40980">
    <property type="entry name" value="PLUG DOMAIN-CONTAINING PROTEIN"/>
    <property type="match status" value="1"/>
</dbReference>
<dbReference type="AlphaFoldDB" id="A0A172U2F7"/>
<reference evidence="7 8" key="2">
    <citation type="journal article" date="2016" name="Int. J. Syst. Evol. Microbiol.">
        <title>Flavisolibacter tropicus sp. nov., isolated from tropical soil.</title>
        <authorList>
            <person name="Lee J.J."/>
            <person name="Kang M.S."/>
            <person name="Kim G.S."/>
            <person name="Lee C.S."/>
            <person name="Lim S."/>
            <person name="Lee J."/>
            <person name="Roh S.H."/>
            <person name="Kang H."/>
            <person name="Ha J.M."/>
            <person name="Bae S."/>
            <person name="Jung H.Y."/>
            <person name="Kim M.K."/>
        </authorList>
    </citation>
    <scope>NUCLEOTIDE SEQUENCE [LARGE SCALE GENOMIC DNA]</scope>
    <source>
        <strain evidence="7 8">LCS9</strain>
    </source>
</reference>
<name>A0A172U2F7_9BACT</name>
<proteinExistence type="predicted"/>
<dbReference type="RefSeq" id="WP_066408963.1">
    <property type="nucleotide sequence ID" value="NZ_CP011390.1"/>
</dbReference>
<evidence type="ECO:0000259" key="6">
    <source>
        <dbReference type="Pfam" id="PF14905"/>
    </source>
</evidence>
<feature type="compositionally biased region" description="Polar residues" evidence="4">
    <location>
        <begin position="802"/>
        <end position="815"/>
    </location>
</feature>
<accession>A0A172U2F7</accession>
<feature type="region of interest" description="Disordered" evidence="4">
    <location>
        <begin position="794"/>
        <end position="815"/>
    </location>
</feature>
<reference evidence="8" key="1">
    <citation type="submission" date="2015-01" db="EMBL/GenBank/DDBJ databases">
        <title>Flavisolibacter sp./LCS9/ whole genome sequencing.</title>
        <authorList>
            <person name="Kim M.K."/>
            <person name="Srinivasan S."/>
            <person name="Lee J.-J."/>
        </authorList>
    </citation>
    <scope>NUCLEOTIDE SEQUENCE [LARGE SCALE GENOMIC DNA]</scope>
    <source>
        <strain evidence="8">LCS9</strain>
    </source>
</reference>
<keyword evidence="8" id="KW-1185">Reference proteome</keyword>
<dbReference type="Gene3D" id="2.60.40.1120">
    <property type="entry name" value="Carboxypeptidase-like, regulatory domain"/>
    <property type="match status" value="1"/>
</dbReference>
<dbReference type="PANTHER" id="PTHR40980:SF4">
    <property type="entry name" value="TONB-DEPENDENT RECEPTOR-LIKE BETA-BARREL DOMAIN-CONTAINING PROTEIN"/>
    <property type="match status" value="1"/>
</dbReference>
<keyword evidence="5" id="KW-0732">Signal</keyword>
<dbReference type="InterPro" id="IPR036942">
    <property type="entry name" value="Beta-barrel_TonB_sf"/>
</dbReference>
<evidence type="ECO:0000313" key="7">
    <source>
        <dbReference type="EMBL" id="ANE53167.1"/>
    </source>
</evidence>
<gene>
    <name evidence="7" type="ORF">SY85_24535</name>
</gene>
<evidence type="ECO:0000313" key="8">
    <source>
        <dbReference type="Proteomes" id="UP000077177"/>
    </source>
</evidence>
<dbReference type="OrthoDB" id="905812at2"/>
<comment type="subcellular location">
    <subcellularLocation>
        <location evidence="1">Cell outer membrane</location>
    </subcellularLocation>
</comment>
<dbReference type="GO" id="GO:0009279">
    <property type="term" value="C:cell outer membrane"/>
    <property type="evidence" value="ECO:0007669"/>
    <property type="project" value="UniProtKB-SubCell"/>
</dbReference>
<dbReference type="PATRIC" id="fig|1492898.3.peg.5329"/>
<dbReference type="SUPFAM" id="SSF49452">
    <property type="entry name" value="Starch-binding domain-like"/>
    <property type="match status" value="1"/>
</dbReference>
<protein>
    <recommendedName>
        <fullName evidence="6">Outer membrane protein beta-barrel domain-containing protein</fullName>
    </recommendedName>
</protein>
<dbReference type="SUPFAM" id="SSF56935">
    <property type="entry name" value="Porins"/>
    <property type="match status" value="1"/>
</dbReference>
<evidence type="ECO:0000256" key="4">
    <source>
        <dbReference type="SAM" id="MobiDB-lite"/>
    </source>
</evidence>
<dbReference type="InterPro" id="IPR037066">
    <property type="entry name" value="Plug_dom_sf"/>
</dbReference>
<evidence type="ECO:0000256" key="2">
    <source>
        <dbReference type="ARBA" id="ARBA00023136"/>
    </source>
</evidence>
<dbReference type="Pfam" id="PF13620">
    <property type="entry name" value="CarboxypepD_reg"/>
    <property type="match status" value="1"/>
</dbReference>
<dbReference type="GO" id="GO:0030246">
    <property type="term" value="F:carbohydrate binding"/>
    <property type="evidence" value="ECO:0007669"/>
    <property type="project" value="InterPro"/>
</dbReference>